<keyword evidence="7" id="KW-1185">Reference proteome</keyword>
<reference evidence="6 7" key="1">
    <citation type="journal article" date="2019" name="Nat. Ecol. Evol.">
        <title>Megaphylogeny resolves global patterns of mushroom evolution.</title>
        <authorList>
            <person name="Varga T."/>
            <person name="Krizsan K."/>
            <person name="Foldi C."/>
            <person name="Dima B."/>
            <person name="Sanchez-Garcia M."/>
            <person name="Sanchez-Ramirez S."/>
            <person name="Szollosi G.J."/>
            <person name="Szarkandi J.G."/>
            <person name="Papp V."/>
            <person name="Albert L."/>
            <person name="Andreopoulos W."/>
            <person name="Angelini C."/>
            <person name="Antonin V."/>
            <person name="Barry K.W."/>
            <person name="Bougher N.L."/>
            <person name="Buchanan P."/>
            <person name="Buyck B."/>
            <person name="Bense V."/>
            <person name="Catcheside P."/>
            <person name="Chovatia M."/>
            <person name="Cooper J."/>
            <person name="Damon W."/>
            <person name="Desjardin D."/>
            <person name="Finy P."/>
            <person name="Geml J."/>
            <person name="Haridas S."/>
            <person name="Hughes K."/>
            <person name="Justo A."/>
            <person name="Karasinski D."/>
            <person name="Kautmanova I."/>
            <person name="Kiss B."/>
            <person name="Kocsube S."/>
            <person name="Kotiranta H."/>
            <person name="LaButti K.M."/>
            <person name="Lechner B.E."/>
            <person name="Liimatainen K."/>
            <person name="Lipzen A."/>
            <person name="Lukacs Z."/>
            <person name="Mihaltcheva S."/>
            <person name="Morgado L.N."/>
            <person name="Niskanen T."/>
            <person name="Noordeloos M.E."/>
            <person name="Ohm R.A."/>
            <person name="Ortiz-Santana B."/>
            <person name="Ovrebo C."/>
            <person name="Racz N."/>
            <person name="Riley R."/>
            <person name="Savchenko A."/>
            <person name="Shiryaev A."/>
            <person name="Soop K."/>
            <person name="Spirin V."/>
            <person name="Szebenyi C."/>
            <person name="Tomsovsky M."/>
            <person name="Tulloss R.E."/>
            <person name="Uehling J."/>
            <person name="Grigoriev I.V."/>
            <person name="Vagvolgyi C."/>
            <person name="Papp T."/>
            <person name="Martin F.M."/>
            <person name="Miettinen O."/>
            <person name="Hibbett D.S."/>
            <person name="Nagy L.G."/>
        </authorList>
    </citation>
    <scope>NUCLEOTIDE SEQUENCE [LARGE SCALE GENOMIC DNA]</scope>
    <source>
        <strain evidence="6 7">FP101781</strain>
    </source>
</reference>
<protein>
    <recommendedName>
        <fullName evidence="5">MYND-type domain-containing protein</fullName>
    </recommendedName>
</protein>
<comment type="caution">
    <text evidence="6">The sequence shown here is derived from an EMBL/GenBank/DDBJ whole genome shotgun (WGS) entry which is preliminary data.</text>
</comment>
<evidence type="ECO:0000256" key="4">
    <source>
        <dbReference type="PROSITE-ProRule" id="PRU00134"/>
    </source>
</evidence>
<dbReference type="GO" id="GO:0008270">
    <property type="term" value="F:zinc ion binding"/>
    <property type="evidence" value="ECO:0007669"/>
    <property type="project" value="UniProtKB-KW"/>
</dbReference>
<keyword evidence="1" id="KW-0479">Metal-binding</keyword>
<dbReference type="AlphaFoldDB" id="A0A4Y7SD07"/>
<accession>A0A4Y7SD07</accession>
<evidence type="ECO:0000256" key="3">
    <source>
        <dbReference type="ARBA" id="ARBA00022833"/>
    </source>
</evidence>
<evidence type="ECO:0000256" key="2">
    <source>
        <dbReference type="ARBA" id="ARBA00022771"/>
    </source>
</evidence>
<dbReference type="SUPFAM" id="SSF48371">
    <property type="entry name" value="ARM repeat"/>
    <property type="match status" value="1"/>
</dbReference>
<evidence type="ECO:0000256" key="1">
    <source>
        <dbReference type="ARBA" id="ARBA00022723"/>
    </source>
</evidence>
<dbReference type="InterPro" id="IPR002893">
    <property type="entry name" value="Znf_MYND"/>
</dbReference>
<dbReference type="SUPFAM" id="SSF144232">
    <property type="entry name" value="HIT/MYND zinc finger-like"/>
    <property type="match status" value="1"/>
</dbReference>
<evidence type="ECO:0000259" key="5">
    <source>
        <dbReference type="PROSITE" id="PS50865"/>
    </source>
</evidence>
<dbReference type="EMBL" id="QPFP01000181">
    <property type="protein sequence ID" value="TEB19633.1"/>
    <property type="molecule type" value="Genomic_DNA"/>
</dbReference>
<gene>
    <name evidence="6" type="ORF">FA13DRAFT_1744121</name>
</gene>
<feature type="domain" description="MYND-type" evidence="5">
    <location>
        <begin position="458"/>
        <end position="501"/>
    </location>
</feature>
<keyword evidence="2 4" id="KW-0863">Zinc-finger</keyword>
<organism evidence="6 7">
    <name type="scientific">Coprinellus micaceus</name>
    <name type="common">Glistening ink-cap mushroom</name>
    <name type="synonym">Coprinus micaceus</name>
    <dbReference type="NCBI Taxonomy" id="71717"/>
    <lineage>
        <taxon>Eukaryota</taxon>
        <taxon>Fungi</taxon>
        <taxon>Dikarya</taxon>
        <taxon>Basidiomycota</taxon>
        <taxon>Agaricomycotina</taxon>
        <taxon>Agaricomycetes</taxon>
        <taxon>Agaricomycetidae</taxon>
        <taxon>Agaricales</taxon>
        <taxon>Agaricineae</taxon>
        <taxon>Psathyrellaceae</taxon>
        <taxon>Coprinellus</taxon>
    </lineage>
</organism>
<sequence>MAKLERTLTPHNKRQELLDQLQRNTPEILKELADYLVQERDYTLLEEVLDALDASRIPVHPPDAQYSSKVLQPTVVKLLQLAAIARSFSHMKSEDPRTVDVISRCLRIILDHWPDITQWMSHLLTQPPLPTPWDHITTAYQPIAYICAELLSPLVSEIDGNPLKQELIFMPATIDLLLLLLCYDDPEMGKYCGCGTPDDTLNVYDLFQKVWYPVATSEQGRERLVERISNRPQKHQKRVAVAFVRRSQLFTEILETEKHLDDGLRSLVYLFNTASALSWATYSTTGTSIWTLLNRRRFLHEYTAALFRVVERAKELNFEKSSFWSCVNQCTTMLALVAVFAAPNPVDVIPQVIEAGIVPCILESIPHTLKYWPPESHAFAIEPLRMLYPFLYLEKVHAALKVHGDLDRLDAWNDVAISTPARGIYEEWKKLLGTSIYAFDAEREHEELHINICSNAKCPLHLKRQGMGKLPPKICSSCHAVTYCSEGCQATDWLALHWVECPELTRVYHEQRLAGRWTSWRTRRDQLIFLQVVANADFPDLPDLEKKQAALVEQASATFPAQPTQAGTRPHYDPHLALTMVDLAMQRQLTLFLGLVVSDMNQSWWFEINGVWDRRIEACVRDMERNQDRVVLVEGRFSLDEKYAMWVFVKMEWNPDALEKEKYRIVNHAFRLGVSNWDKEHTPWLFQKGQQFHDLSQVLADRSLGGSVGP</sequence>
<dbReference type="OrthoDB" id="3131658at2759"/>
<evidence type="ECO:0000313" key="7">
    <source>
        <dbReference type="Proteomes" id="UP000298030"/>
    </source>
</evidence>
<proteinExistence type="predicted"/>
<dbReference type="Gene3D" id="6.10.140.2220">
    <property type="match status" value="1"/>
</dbReference>
<dbReference type="Proteomes" id="UP000298030">
    <property type="component" value="Unassembled WGS sequence"/>
</dbReference>
<evidence type="ECO:0000313" key="6">
    <source>
        <dbReference type="EMBL" id="TEB19633.1"/>
    </source>
</evidence>
<dbReference type="InterPro" id="IPR016024">
    <property type="entry name" value="ARM-type_fold"/>
</dbReference>
<name>A0A4Y7SD07_COPMI</name>
<keyword evidence="3" id="KW-0862">Zinc</keyword>
<dbReference type="PROSITE" id="PS50865">
    <property type="entry name" value="ZF_MYND_2"/>
    <property type="match status" value="1"/>
</dbReference>
<dbReference type="Pfam" id="PF01753">
    <property type="entry name" value="zf-MYND"/>
    <property type="match status" value="1"/>
</dbReference>